<accession>A0A397VQ62</accession>
<evidence type="ECO:0000313" key="2">
    <source>
        <dbReference type="Proteomes" id="UP000266673"/>
    </source>
</evidence>
<organism evidence="1 2">
    <name type="scientific">Gigaspora rosea</name>
    <dbReference type="NCBI Taxonomy" id="44941"/>
    <lineage>
        <taxon>Eukaryota</taxon>
        <taxon>Fungi</taxon>
        <taxon>Fungi incertae sedis</taxon>
        <taxon>Mucoromycota</taxon>
        <taxon>Glomeromycotina</taxon>
        <taxon>Glomeromycetes</taxon>
        <taxon>Diversisporales</taxon>
        <taxon>Gigasporaceae</taxon>
        <taxon>Gigaspora</taxon>
    </lineage>
</organism>
<gene>
    <name evidence="1" type="ORF">C2G38_2169476</name>
</gene>
<sequence length="67" mass="7648">MITTSNHVSMFRTNTGILNNQDVELEVLVAYDSTDDLSNIDINNFDDIKEFSVGKAFKNWDQVADFM</sequence>
<comment type="caution">
    <text evidence="1">The sequence shown here is derived from an EMBL/GenBank/DDBJ whole genome shotgun (WGS) entry which is preliminary data.</text>
</comment>
<evidence type="ECO:0000313" key="1">
    <source>
        <dbReference type="EMBL" id="RIB24068.1"/>
    </source>
</evidence>
<name>A0A397VQ62_9GLOM</name>
<reference evidence="1 2" key="1">
    <citation type="submission" date="2018-06" db="EMBL/GenBank/DDBJ databases">
        <title>Comparative genomics reveals the genomic features of Rhizophagus irregularis, R. cerebriforme, R. diaphanum and Gigaspora rosea, and their symbiotic lifestyle signature.</title>
        <authorList>
            <person name="Morin E."/>
            <person name="San Clemente H."/>
            <person name="Chen E.C.H."/>
            <person name="De La Providencia I."/>
            <person name="Hainaut M."/>
            <person name="Kuo A."/>
            <person name="Kohler A."/>
            <person name="Murat C."/>
            <person name="Tang N."/>
            <person name="Roy S."/>
            <person name="Loubradou J."/>
            <person name="Henrissat B."/>
            <person name="Grigoriev I.V."/>
            <person name="Corradi N."/>
            <person name="Roux C."/>
            <person name="Martin F.M."/>
        </authorList>
    </citation>
    <scope>NUCLEOTIDE SEQUENCE [LARGE SCALE GENOMIC DNA]</scope>
    <source>
        <strain evidence="1 2">DAOM 194757</strain>
    </source>
</reference>
<proteinExistence type="predicted"/>
<keyword evidence="2" id="KW-1185">Reference proteome</keyword>
<dbReference type="Proteomes" id="UP000266673">
    <property type="component" value="Unassembled WGS sequence"/>
</dbReference>
<dbReference type="OrthoDB" id="10509945at2759"/>
<dbReference type="AlphaFoldDB" id="A0A397VQ62"/>
<dbReference type="EMBL" id="QKWP01000231">
    <property type="protein sequence ID" value="RIB24068.1"/>
    <property type="molecule type" value="Genomic_DNA"/>
</dbReference>
<protein>
    <submittedName>
        <fullName evidence="1">Uncharacterized protein</fullName>
    </submittedName>
</protein>